<evidence type="ECO:0000313" key="3">
    <source>
        <dbReference type="Proteomes" id="UP001249851"/>
    </source>
</evidence>
<reference evidence="2" key="2">
    <citation type="journal article" date="2023" name="Science">
        <title>Genomic signatures of disease resistance in endangered staghorn corals.</title>
        <authorList>
            <person name="Vollmer S.V."/>
            <person name="Selwyn J.D."/>
            <person name="Despard B.A."/>
            <person name="Roesel C.L."/>
        </authorList>
    </citation>
    <scope>NUCLEOTIDE SEQUENCE</scope>
    <source>
        <strain evidence="2">K2</strain>
    </source>
</reference>
<feature type="region of interest" description="Disordered" evidence="1">
    <location>
        <begin position="38"/>
        <end position="62"/>
    </location>
</feature>
<keyword evidence="3" id="KW-1185">Reference proteome</keyword>
<protein>
    <submittedName>
        <fullName evidence="2">Uncharacterized protein</fullName>
    </submittedName>
</protein>
<gene>
    <name evidence="2" type="ORF">P5673_014170</name>
</gene>
<dbReference type="Proteomes" id="UP001249851">
    <property type="component" value="Unassembled WGS sequence"/>
</dbReference>
<sequence>MLQHEVGNKDSLDPLDLEEKLNLDNELPTTEQMLATVTGHFNENESSDEEDDGQEEKQISNS</sequence>
<evidence type="ECO:0000256" key="1">
    <source>
        <dbReference type="SAM" id="MobiDB-lite"/>
    </source>
</evidence>
<dbReference type="EMBL" id="JARQWQ010000028">
    <property type="protein sequence ID" value="KAK2562505.1"/>
    <property type="molecule type" value="Genomic_DNA"/>
</dbReference>
<proteinExistence type="predicted"/>
<evidence type="ECO:0000313" key="2">
    <source>
        <dbReference type="EMBL" id="KAK2562505.1"/>
    </source>
</evidence>
<name>A0AAD9V6G9_ACRCE</name>
<feature type="compositionally biased region" description="Acidic residues" evidence="1">
    <location>
        <begin position="45"/>
        <end position="54"/>
    </location>
</feature>
<organism evidence="2 3">
    <name type="scientific">Acropora cervicornis</name>
    <name type="common">Staghorn coral</name>
    <dbReference type="NCBI Taxonomy" id="6130"/>
    <lineage>
        <taxon>Eukaryota</taxon>
        <taxon>Metazoa</taxon>
        <taxon>Cnidaria</taxon>
        <taxon>Anthozoa</taxon>
        <taxon>Hexacorallia</taxon>
        <taxon>Scleractinia</taxon>
        <taxon>Astrocoeniina</taxon>
        <taxon>Acroporidae</taxon>
        <taxon>Acropora</taxon>
    </lineage>
</organism>
<comment type="caution">
    <text evidence="2">The sequence shown here is derived from an EMBL/GenBank/DDBJ whole genome shotgun (WGS) entry which is preliminary data.</text>
</comment>
<reference evidence="2" key="1">
    <citation type="journal article" date="2023" name="G3 (Bethesda)">
        <title>Whole genome assembly and annotation of the endangered Caribbean coral Acropora cervicornis.</title>
        <authorList>
            <person name="Selwyn J.D."/>
            <person name="Vollmer S.V."/>
        </authorList>
    </citation>
    <scope>NUCLEOTIDE SEQUENCE</scope>
    <source>
        <strain evidence="2">K2</strain>
    </source>
</reference>
<dbReference type="AlphaFoldDB" id="A0AAD9V6G9"/>
<accession>A0AAD9V6G9</accession>